<dbReference type="Pfam" id="PF00553">
    <property type="entry name" value="CBM_2"/>
    <property type="match status" value="1"/>
</dbReference>
<dbReference type="Gene3D" id="2.60.40.10">
    <property type="entry name" value="Immunoglobulins"/>
    <property type="match status" value="1"/>
</dbReference>
<accession>A0ABZ1PJP6</accession>
<keyword evidence="3" id="KW-1185">Reference proteome</keyword>
<dbReference type="SUPFAM" id="SSF49384">
    <property type="entry name" value="Carbohydrate-binding domain"/>
    <property type="match status" value="1"/>
</dbReference>
<dbReference type="InterPro" id="IPR001919">
    <property type="entry name" value="CBD2"/>
</dbReference>
<dbReference type="InterPro" id="IPR013783">
    <property type="entry name" value="Ig-like_fold"/>
</dbReference>
<evidence type="ECO:0000259" key="1">
    <source>
        <dbReference type="PROSITE" id="PS51173"/>
    </source>
</evidence>
<evidence type="ECO:0000313" key="2">
    <source>
        <dbReference type="EMBL" id="WUI84010.1"/>
    </source>
</evidence>
<dbReference type="InterPro" id="IPR008965">
    <property type="entry name" value="CBM2/CBM3_carb-bd_dom_sf"/>
</dbReference>
<dbReference type="PROSITE" id="PS51173">
    <property type="entry name" value="CBM2"/>
    <property type="match status" value="1"/>
</dbReference>
<protein>
    <submittedName>
        <fullName evidence="2">Cellulose-binding domain-containing protein</fullName>
    </submittedName>
</protein>
<reference evidence="2 3" key="1">
    <citation type="submission" date="2022-10" db="EMBL/GenBank/DDBJ databases">
        <title>The complete genomes of actinobacterial strains from the NBC collection.</title>
        <authorList>
            <person name="Joergensen T.S."/>
            <person name="Alvarez Arevalo M."/>
            <person name="Sterndorff E.B."/>
            <person name="Faurdal D."/>
            <person name="Vuksanovic O."/>
            <person name="Mourched A.-S."/>
            <person name="Charusanti P."/>
            <person name="Shaw S."/>
            <person name="Blin K."/>
            <person name="Weber T."/>
        </authorList>
    </citation>
    <scope>NUCLEOTIDE SEQUENCE [LARGE SCALE GENOMIC DNA]</scope>
    <source>
        <strain evidence="2 3">NBC_00396</strain>
    </source>
</reference>
<dbReference type="Gene3D" id="2.60.40.290">
    <property type="match status" value="1"/>
</dbReference>
<feature type="domain" description="CBM2" evidence="1">
    <location>
        <begin position="137"/>
        <end position="240"/>
    </location>
</feature>
<sequence length="240" mass="25510">MLRMFLAATTVALAVWGGASGTTEPTPTATPTPSPTLTCPPVLPITANVAGVTTTSVTISYSIFLRPPCGYDPPMTVSLFASREDAQQWRTPVAVAVSGPERDGSVTVDRLTPDTEYWYRLTDVDGRRHPFMNASARTASLTSCRATATIDARWGNGFVATVTVRNTGTEPLDGWRVSWRWSGDERVQTVWGGVAETVGVDVTVRNASYNGALALDGATTFGMLVTTSSVPDGLTMACAR</sequence>
<proteinExistence type="predicted"/>
<dbReference type="EMBL" id="CP107941">
    <property type="protein sequence ID" value="WUI84010.1"/>
    <property type="molecule type" value="Genomic_DNA"/>
</dbReference>
<evidence type="ECO:0000313" key="3">
    <source>
        <dbReference type="Proteomes" id="UP001346877"/>
    </source>
</evidence>
<dbReference type="SMART" id="SM00637">
    <property type="entry name" value="CBD_II"/>
    <property type="match status" value="1"/>
</dbReference>
<dbReference type="InterPro" id="IPR012291">
    <property type="entry name" value="CBM2_carb-bd_dom_sf"/>
</dbReference>
<name>A0ABZ1PJP6_9ACTN</name>
<dbReference type="Proteomes" id="UP001346877">
    <property type="component" value="Chromosome"/>
</dbReference>
<gene>
    <name evidence="2" type="ORF">OG375_06735</name>
</gene>
<organism evidence="2 3">
    <name type="scientific">Micromonospora zamorensis</name>
    <dbReference type="NCBI Taxonomy" id="709883"/>
    <lineage>
        <taxon>Bacteria</taxon>
        <taxon>Bacillati</taxon>
        <taxon>Actinomycetota</taxon>
        <taxon>Actinomycetes</taxon>
        <taxon>Micromonosporales</taxon>
        <taxon>Micromonosporaceae</taxon>
        <taxon>Micromonospora</taxon>
    </lineage>
</organism>
<dbReference type="RefSeq" id="WP_328373816.1">
    <property type="nucleotide sequence ID" value="NZ_CP107936.1"/>
</dbReference>